<sequence>MEPFTPTYSRVGNYGQYSGLTVGNIYILGQTNPTVPNYELQVISGCEILSQKAGTASAGGGYGWAIIKATATSCQLYYFENFSSMWMKIVL</sequence>
<evidence type="ECO:0000313" key="2">
    <source>
        <dbReference type="Proteomes" id="UP000001299"/>
    </source>
</evidence>
<protein>
    <submittedName>
        <fullName evidence="1">Uncharacterized protein</fullName>
    </submittedName>
</protein>
<reference evidence="1 2" key="1">
    <citation type="journal article" date="2010" name="PLoS ONE">
        <title>The glycobiome of the rumen bacterium Butyrivibrio proteoclasticus B316(T) highlights adaptation to a polysaccharide-rich environment.</title>
        <authorList>
            <person name="Kelly W.J."/>
            <person name="Leahy S.C."/>
            <person name="Altermann E."/>
            <person name="Yeoman C.J."/>
            <person name="Dunne J.C."/>
            <person name="Kong Z."/>
            <person name="Pacheco D.M."/>
            <person name="Li D."/>
            <person name="Noel S.J."/>
            <person name="Moon C.D."/>
            <person name="Cookson A.L."/>
            <person name="Attwood G.T."/>
        </authorList>
    </citation>
    <scope>NUCLEOTIDE SEQUENCE [LARGE SCALE GENOMIC DNA]</scope>
    <source>
        <strain evidence="2">ATCC 51982 / DSM 14932 / B316</strain>
        <plasmid evidence="2">Plasmid pCY360</plasmid>
    </source>
</reference>
<evidence type="ECO:0000313" key="1">
    <source>
        <dbReference type="EMBL" id="ADL36153.1"/>
    </source>
</evidence>
<dbReference type="Proteomes" id="UP000001299">
    <property type="component" value="Plasmid pCY360"/>
</dbReference>
<dbReference type="AlphaFoldDB" id="E0S421"/>
<keyword evidence="2" id="KW-1185">Reference proteome</keyword>
<dbReference type="EMBL" id="CP001812">
    <property type="protein sequence ID" value="ADL36153.1"/>
    <property type="molecule type" value="Genomic_DNA"/>
</dbReference>
<dbReference type="KEGG" id="bpb:bpr_II215"/>
<gene>
    <name evidence="1" type="ordered locus">bpr_II215</name>
</gene>
<keyword evidence="1" id="KW-0614">Plasmid</keyword>
<geneLocation type="plasmid" evidence="1 2">
    <name>pCY360</name>
</geneLocation>
<organism evidence="1 2">
    <name type="scientific">Butyrivibrio proteoclasticus (strain ATCC 51982 / DSM 14932 / B316)</name>
    <name type="common">Clostridium proteoclasticum</name>
    <dbReference type="NCBI Taxonomy" id="515622"/>
    <lineage>
        <taxon>Bacteria</taxon>
        <taxon>Bacillati</taxon>
        <taxon>Bacillota</taxon>
        <taxon>Clostridia</taxon>
        <taxon>Lachnospirales</taxon>
        <taxon>Lachnospiraceae</taxon>
        <taxon>Butyrivibrio</taxon>
    </lineage>
</organism>
<name>E0S421_BUTPB</name>
<dbReference type="HOGENOM" id="CLU_2421391_0_0_9"/>
<accession>E0S421</accession>
<proteinExistence type="predicted"/>